<sequence length="151" mass="17244">MKAAGRHISAQVSEREFFRRASLWHYNAACAQLCRYRWHMCRASDCDAVDECSILDKLFNQQKSPYLESNTDLQHHIQKGYTYAIDNAVNIHTQLEHKLNCFGKQHHQAQALNFQLSFKKTHHPGGCKNVLTCNLPSSPAVSSKKGSSTRR</sequence>
<dbReference type="Proteomes" id="UP001234178">
    <property type="component" value="Unassembled WGS sequence"/>
</dbReference>
<dbReference type="EMBL" id="JAOYFB010000002">
    <property type="protein sequence ID" value="KAK4007623.1"/>
    <property type="molecule type" value="Genomic_DNA"/>
</dbReference>
<name>A0ABQ9Z420_9CRUS</name>
<protein>
    <submittedName>
        <fullName evidence="1">Uncharacterized protein</fullName>
    </submittedName>
</protein>
<gene>
    <name evidence="1" type="ORF">OUZ56_012777</name>
</gene>
<organism evidence="1 2">
    <name type="scientific">Daphnia magna</name>
    <dbReference type="NCBI Taxonomy" id="35525"/>
    <lineage>
        <taxon>Eukaryota</taxon>
        <taxon>Metazoa</taxon>
        <taxon>Ecdysozoa</taxon>
        <taxon>Arthropoda</taxon>
        <taxon>Crustacea</taxon>
        <taxon>Branchiopoda</taxon>
        <taxon>Diplostraca</taxon>
        <taxon>Cladocera</taxon>
        <taxon>Anomopoda</taxon>
        <taxon>Daphniidae</taxon>
        <taxon>Daphnia</taxon>
    </lineage>
</organism>
<reference evidence="1 2" key="1">
    <citation type="journal article" date="2023" name="Nucleic Acids Res.">
        <title>The hologenome of Daphnia magna reveals possible DNA methylation and microbiome-mediated evolution of the host genome.</title>
        <authorList>
            <person name="Chaturvedi A."/>
            <person name="Li X."/>
            <person name="Dhandapani V."/>
            <person name="Marshall H."/>
            <person name="Kissane S."/>
            <person name="Cuenca-Cambronero M."/>
            <person name="Asole G."/>
            <person name="Calvet F."/>
            <person name="Ruiz-Romero M."/>
            <person name="Marangio P."/>
            <person name="Guigo R."/>
            <person name="Rago D."/>
            <person name="Mirbahai L."/>
            <person name="Eastwood N."/>
            <person name="Colbourne J.K."/>
            <person name="Zhou J."/>
            <person name="Mallon E."/>
            <person name="Orsini L."/>
        </authorList>
    </citation>
    <scope>NUCLEOTIDE SEQUENCE [LARGE SCALE GENOMIC DNA]</scope>
    <source>
        <strain evidence="1">LRV0_1</strain>
    </source>
</reference>
<evidence type="ECO:0000313" key="1">
    <source>
        <dbReference type="EMBL" id="KAK4007623.1"/>
    </source>
</evidence>
<comment type="caution">
    <text evidence="1">The sequence shown here is derived from an EMBL/GenBank/DDBJ whole genome shotgun (WGS) entry which is preliminary data.</text>
</comment>
<proteinExistence type="predicted"/>
<accession>A0ABQ9Z420</accession>
<evidence type="ECO:0000313" key="2">
    <source>
        <dbReference type="Proteomes" id="UP001234178"/>
    </source>
</evidence>
<keyword evidence="2" id="KW-1185">Reference proteome</keyword>